<evidence type="ECO:0000313" key="2">
    <source>
        <dbReference type="Proteomes" id="UP001323405"/>
    </source>
</evidence>
<comment type="caution">
    <text evidence="1">The sequence shown here is derived from an EMBL/GenBank/DDBJ whole genome shotgun (WGS) entry which is preliminary data.</text>
</comment>
<dbReference type="EMBL" id="JAFFHA010000005">
    <property type="protein sequence ID" value="KAK4655867.1"/>
    <property type="molecule type" value="Genomic_DNA"/>
</dbReference>
<dbReference type="RefSeq" id="XP_062744842.1">
    <property type="nucleotide sequence ID" value="XM_062883536.1"/>
</dbReference>
<name>A0ABR0GJQ9_9PEZI</name>
<reference evidence="1 2" key="1">
    <citation type="journal article" date="2023" name="bioRxiv">
        <title>High-quality genome assemblies of four members of thePodospora anserinaspecies complex.</title>
        <authorList>
            <person name="Ament-Velasquez S.L."/>
            <person name="Vogan A.A."/>
            <person name="Wallerman O."/>
            <person name="Hartmann F."/>
            <person name="Gautier V."/>
            <person name="Silar P."/>
            <person name="Giraud T."/>
            <person name="Johannesson H."/>
        </authorList>
    </citation>
    <scope>NUCLEOTIDE SEQUENCE [LARGE SCALE GENOMIC DNA]</scope>
    <source>
        <strain evidence="1 2">CBS 415.72m</strain>
    </source>
</reference>
<proteinExistence type="predicted"/>
<keyword evidence="2" id="KW-1185">Reference proteome</keyword>
<organism evidence="1 2">
    <name type="scientific">Podospora pseudocomata</name>
    <dbReference type="NCBI Taxonomy" id="2093779"/>
    <lineage>
        <taxon>Eukaryota</taxon>
        <taxon>Fungi</taxon>
        <taxon>Dikarya</taxon>
        <taxon>Ascomycota</taxon>
        <taxon>Pezizomycotina</taxon>
        <taxon>Sordariomycetes</taxon>
        <taxon>Sordariomycetidae</taxon>
        <taxon>Sordariales</taxon>
        <taxon>Podosporaceae</taxon>
        <taxon>Podospora</taxon>
    </lineage>
</organism>
<accession>A0ABR0GJQ9</accession>
<sequence length="70" mass="8142">MSRYTIAGAWQGLKDTVKPILSEAYYEEYYARDCEENVAVTEPHQYTPFVRLDYQHQASSSVARISSTRY</sequence>
<gene>
    <name evidence="1" type="ORF">QC762_0054540</name>
</gene>
<evidence type="ECO:0000313" key="1">
    <source>
        <dbReference type="EMBL" id="KAK4655867.1"/>
    </source>
</evidence>
<dbReference type="Proteomes" id="UP001323405">
    <property type="component" value="Unassembled WGS sequence"/>
</dbReference>
<protein>
    <submittedName>
        <fullName evidence="1">Uncharacterized protein</fullName>
    </submittedName>
</protein>
<dbReference type="GeneID" id="87903164"/>